<feature type="transmembrane region" description="Helical" evidence="1">
    <location>
        <begin position="66"/>
        <end position="83"/>
    </location>
</feature>
<feature type="transmembrane region" description="Helical" evidence="1">
    <location>
        <begin position="124"/>
        <end position="146"/>
    </location>
</feature>
<feature type="transmembrane region" description="Helical" evidence="1">
    <location>
        <begin position="89"/>
        <end position="112"/>
    </location>
</feature>
<keyword evidence="3" id="KW-1185">Reference proteome</keyword>
<evidence type="ECO:0000256" key="1">
    <source>
        <dbReference type="SAM" id="Phobius"/>
    </source>
</evidence>
<keyword evidence="1" id="KW-0812">Transmembrane</keyword>
<protein>
    <recommendedName>
        <fullName evidence="4">Rod shape-determining protein MreD</fullName>
    </recommendedName>
</protein>
<evidence type="ECO:0008006" key="4">
    <source>
        <dbReference type="Google" id="ProtNLM"/>
    </source>
</evidence>
<proteinExistence type="predicted"/>
<evidence type="ECO:0000313" key="2">
    <source>
        <dbReference type="EMBL" id="GAA4267179.1"/>
    </source>
</evidence>
<comment type="caution">
    <text evidence="2">The sequence shown here is derived from an EMBL/GenBank/DDBJ whole genome shotgun (WGS) entry which is preliminary data.</text>
</comment>
<dbReference type="EMBL" id="BAABAU010000004">
    <property type="protein sequence ID" value="GAA4267179.1"/>
    <property type="molecule type" value="Genomic_DNA"/>
</dbReference>
<sequence>MSGVGRLLGRPQGFPDIGPTVPAAAVTALTVVVGGLTSFLVIGVSGWLVVALLLVVGAASLPRGPFAAILSVLLAAALVVDGLDGYTGRFVILLAAVHLLLVVASLSAWLPLRARVQVALLRRPLVRYVVVQLIAQAVAFAVLTVVAPQADTSGPGLVWLGIVAAAAALALAVAILVPALLRPSR</sequence>
<keyword evidence="1" id="KW-1133">Transmembrane helix</keyword>
<name>A0ABP8E536_9MICO</name>
<gene>
    <name evidence="2" type="ORF">GCM10022256_27910</name>
</gene>
<feature type="transmembrane region" description="Helical" evidence="1">
    <location>
        <begin position="158"/>
        <end position="181"/>
    </location>
</feature>
<reference evidence="3" key="1">
    <citation type="journal article" date="2019" name="Int. J. Syst. Evol. Microbiol.">
        <title>The Global Catalogue of Microorganisms (GCM) 10K type strain sequencing project: providing services to taxonomists for standard genome sequencing and annotation.</title>
        <authorList>
            <consortium name="The Broad Institute Genomics Platform"/>
            <consortium name="The Broad Institute Genome Sequencing Center for Infectious Disease"/>
            <person name="Wu L."/>
            <person name="Ma J."/>
        </authorList>
    </citation>
    <scope>NUCLEOTIDE SEQUENCE [LARGE SCALE GENOMIC DNA]</scope>
    <source>
        <strain evidence="3">JCM 17442</strain>
    </source>
</reference>
<keyword evidence="1" id="KW-0472">Membrane</keyword>
<dbReference type="Proteomes" id="UP001501594">
    <property type="component" value="Unassembled WGS sequence"/>
</dbReference>
<accession>A0ABP8E536</accession>
<organism evidence="2 3">
    <name type="scientific">Frondihabitans peucedani</name>
    <dbReference type="NCBI Taxonomy" id="598626"/>
    <lineage>
        <taxon>Bacteria</taxon>
        <taxon>Bacillati</taxon>
        <taxon>Actinomycetota</taxon>
        <taxon>Actinomycetes</taxon>
        <taxon>Micrococcales</taxon>
        <taxon>Microbacteriaceae</taxon>
        <taxon>Frondihabitans</taxon>
    </lineage>
</organism>
<dbReference type="RefSeq" id="WP_344797249.1">
    <property type="nucleotide sequence ID" value="NZ_BAABAU010000004.1"/>
</dbReference>
<evidence type="ECO:0000313" key="3">
    <source>
        <dbReference type="Proteomes" id="UP001501594"/>
    </source>
</evidence>